<evidence type="ECO:0000313" key="2">
    <source>
        <dbReference type="Proteomes" id="UP001196413"/>
    </source>
</evidence>
<gene>
    <name evidence="1" type="ORF">KIN20_035272</name>
</gene>
<evidence type="ECO:0000313" key="1">
    <source>
        <dbReference type="EMBL" id="KAJ1372958.1"/>
    </source>
</evidence>
<keyword evidence="2" id="KW-1185">Reference proteome</keyword>
<dbReference type="Proteomes" id="UP001196413">
    <property type="component" value="Unassembled WGS sequence"/>
</dbReference>
<organism evidence="1 2">
    <name type="scientific">Parelaphostrongylus tenuis</name>
    <name type="common">Meningeal worm</name>
    <dbReference type="NCBI Taxonomy" id="148309"/>
    <lineage>
        <taxon>Eukaryota</taxon>
        <taxon>Metazoa</taxon>
        <taxon>Ecdysozoa</taxon>
        <taxon>Nematoda</taxon>
        <taxon>Chromadorea</taxon>
        <taxon>Rhabditida</taxon>
        <taxon>Rhabditina</taxon>
        <taxon>Rhabditomorpha</taxon>
        <taxon>Strongyloidea</taxon>
        <taxon>Metastrongylidae</taxon>
        <taxon>Parelaphostrongylus</taxon>
    </lineage>
</organism>
<protein>
    <submittedName>
        <fullName evidence="1">Uncharacterized protein</fullName>
    </submittedName>
</protein>
<reference evidence="1" key="1">
    <citation type="submission" date="2021-06" db="EMBL/GenBank/DDBJ databases">
        <title>Parelaphostrongylus tenuis whole genome reference sequence.</title>
        <authorList>
            <person name="Garwood T.J."/>
            <person name="Larsen P.A."/>
            <person name="Fountain-Jones N.M."/>
            <person name="Garbe J.R."/>
            <person name="Macchietto M.G."/>
            <person name="Kania S.A."/>
            <person name="Gerhold R.W."/>
            <person name="Richards J.E."/>
            <person name="Wolf T.M."/>
        </authorList>
    </citation>
    <scope>NUCLEOTIDE SEQUENCE</scope>
    <source>
        <strain evidence="1">MNPRO001-30</strain>
        <tissue evidence="1">Meninges</tissue>
    </source>
</reference>
<accession>A0AAD5RAV7</accession>
<dbReference type="EMBL" id="JAHQIW010007207">
    <property type="protein sequence ID" value="KAJ1372958.1"/>
    <property type="molecule type" value="Genomic_DNA"/>
</dbReference>
<dbReference type="AlphaFoldDB" id="A0AAD5RAV7"/>
<comment type="caution">
    <text evidence="1">The sequence shown here is derived from an EMBL/GenBank/DDBJ whole genome shotgun (WGS) entry which is preliminary data.</text>
</comment>
<sequence>MKTELRGVWLACLPPLNEQKKRTGPPTRAAVFNNYNSVETRICSDSEKHVPQLWQATAMRIESNGQCADLCME</sequence>
<proteinExistence type="predicted"/>
<name>A0AAD5RAV7_PARTN</name>